<evidence type="ECO:0000313" key="2">
    <source>
        <dbReference type="EMBL" id="APG48572.1"/>
    </source>
</evidence>
<proteinExistence type="predicted"/>
<feature type="domain" description="Glyoxalase-related protein" evidence="1">
    <location>
        <begin position="5"/>
        <end position="86"/>
    </location>
</feature>
<name>A0A1L3I944_9RHOB</name>
<dbReference type="Pfam" id="PF20066">
    <property type="entry name" value="Glyoxalase_8"/>
    <property type="match status" value="1"/>
</dbReference>
<dbReference type="EMBL" id="CP016364">
    <property type="protein sequence ID" value="APG48572.1"/>
    <property type="molecule type" value="Genomic_DNA"/>
</dbReference>
<dbReference type="InterPro" id="IPR045517">
    <property type="entry name" value="Glyoxalase_8"/>
</dbReference>
<organism evidence="2 3">
    <name type="scientific">Phaeobacter porticola</name>
    <dbReference type="NCBI Taxonomy" id="1844006"/>
    <lineage>
        <taxon>Bacteria</taxon>
        <taxon>Pseudomonadati</taxon>
        <taxon>Pseudomonadota</taxon>
        <taxon>Alphaproteobacteria</taxon>
        <taxon>Rhodobacterales</taxon>
        <taxon>Roseobacteraceae</taxon>
        <taxon>Phaeobacter</taxon>
    </lineage>
</organism>
<evidence type="ECO:0000259" key="1">
    <source>
        <dbReference type="Pfam" id="PF20066"/>
    </source>
</evidence>
<dbReference type="RefSeq" id="WP_237028954.1">
    <property type="nucleotide sequence ID" value="NZ_CP016364.1"/>
</dbReference>
<dbReference type="Proteomes" id="UP000183859">
    <property type="component" value="Chromosome"/>
</dbReference>
<evidence type="ECO:0000313" key="3">
    <source>
        <dbReference type="Proteomes" id="UP000183859"/>
    </source>
</evidence>
<dbReference type="STRING" id="1844006.PhaeoP97_03214"/>
<reference evidence="3" key="1">
    <citation type="submission" date="2016-07" db="EMBL/GenBank/DDBJ databases">
        <title>Phaeobacter portensis sp. nov., a tropodithietic acid producing bacterium isolated from a German harbor.</title>
        <authorList>
            <person name="Freese H.M."/>
            <person name="Bunk B."/>
            <person name="Breider S."/>
            <person name="Brinkhoff T."/>
        </authorList>
    </citation>
    <scope>NUCLEOTIDE SEQUENCE [LARGE SCALE GENOMIC DNA]</scope>
    <source>
        <strain evidence="3">P97</strain>
    </source>
</reference>
<gene>
    <name evidence="2" type="ORF">PhaeoP97_03214</name>
</gene>
<protein>
    <recommendedName>
        <fullName evidence="1">Glyoxalase-related protein domain-containing protein</fullName>
    </recommendedName>
</protein>
<sequence>MTNKQRELPTVGILKQQARSLRQQLQARNLMVSHSTALEMVARQYGYGDWNTLSAKADRPRPNTPQQTLRVGQTLEGRYLDQPFKAVNRHAKLTHLGGL</sequence>
<dbReference type="KEGG" id="php:PhaeoP97_03214"/>
<dbReference type="AlphaFoldDB" id="A0A1L3I944"/>
<keyword evidence="3" id="KW-1185">Reference proteome</keyword>
<accession>A0A1L3I944</accession>